<dbReference type="PANTHER" id="PTHR21022:SF19">
    <property type="entry name" value="PREPHENATE DEHYDRATASE-RELATED"/>
    <property type="match status" value="1"/>
</dbReference>
<dbReference type="PANTHER" id="PTHR21022">
    <property type="entry name" value="PREPHENATE DEHYDRATASE P PROTEIN"/>
    <property type="match status" value="1"/>
</dbReference>
<sequence>VYIAHDRVGALLSVLMELAVRGVNLTRIESRPTGEALGRYVFVLDCTGHVADVRLGEALQGLRRVCADVRFLGSYPRHRWATPTAGDRPVPAPAGLSDSDYADAAAWLARLRRGE</sequence>
<dbReference type="Proteomes" id="UP000295626">
    <property type="component" value="Unassembled WGS sequence"/>
</dbReference>
<comment type="caution">
    <text evidence="2">The sequence shown here is derived from an EMBL/GenBank/DDBJ whole genome shotgun (WGS) entry which is preliminary data.</text>
</comment>
<dbReference type="EMBL" id="SMKE01000984">
    <property type="protein sequence ID" value="TDB82878.1"/>
    <property type="molecule type" value="Genomic_DNA"/>
</dbReference>
<dbReference type="Pfam" id="PF01842">
    <property type="entry name" value="ACT"/>
    <property type="match status" value="1"/>
</dbReference>
<gene>
    <name evidence="2" type="ORF">E1091_18620</name>
</gene>
<protein>
    <submittedName>
        <fullName evidence="2">ACT domain-containing protein</fullName>
    </submittedName>
</protein>
<dbReference type="InterPro" id="IPR002912">
    <property type="entry name" value="ACT_dom"/>
</dbReference>
<dbReference type="PROSITE" id="PS51671">
    <property type="entry name" value="ACT"/>
    <property type="match status" value="1"/>
</dbReference>
<accession>A0ABY2DFA4</accession>
<proteinExistence type="predicted"/>
<feature type="non-terminal residue" evidence="2">
    <location>
        <position position="1"/>
    </location>
</feature>
<evidence type="ECO:0000313" key="2">
    <source>
        <dbReference type="EMBL" id="TDB82878.1"/>
    </source>
</evidence>
<dbReference type="InterPro" id="IPR045865">
    <property type="entry name" value="ACT-like_dom_sf"/>
</dbReference>
<feature type="domain" description="ACT" evidence="1">
    <location>
        <begin position="1"/>
        <end position="76"/>
    </location>
</feature>
<name>A0ABY2DFA4_9ACTN</name>
<evidence type="ECO:0000313" key="3">
    <source>
        <dbReference type="Proteomes" id="UP000295626"/>
    </source>
</evidence>
<dbReference type="CDD" id="cd04905">
    <property type="entry name" value="ACT_CM-PDT"/>
    <property type="match status" value="1"/>
</dbReference>
<keyword evidence="3" id="KW-1185">Reference proteome</keyword>
<evidence type="ECO:0000259" key="1">
    <source>
        <dbReference type="PROSITE" id="PS51671"/>
    </source>
</evidence>
<reference evidence="2 3" key="1">
    <citation type="submission" date="2019-02" db="EMBL/GenBank/DDBJ databases">
        <title>Draft genome sequences of novel Actinobacteria.</title>
        <authorList>
            <person name="Sahin N."/>
            <person name="Ay H."/>
            <person name="Saygin H."/>
        </authorList>
    </citation>
    <scope>NUCLEOTIDE SEQUENCE [LARGE SCALE GENOMIC DNA]</scope>
    <source>
        <strain evidence="2 3">JCM 30529</strain>
    </source>
</reference>
<dbReference type="PROSITE" id="PS00858">
    <property type="entry name" value="PREPHENATE_DEHYDR_2"/>
    <property type="match status" value="1"/>
</dbReference>
<organism evidence="2 3">
    <name type="scientific">Micromonospora fluostatini</name>
    <dbReference type="NCBI Taxonomy" id="1629071"/>
    <lineage>
        <taxon>Bacteria</taxon>
        <taxon>Bacillati</taxon>
        <taxon>Actinomycetota</taxon>
        <taxon>Actinomycetes</taxon>
        <taxon>Micromonosporales</taxon>
        <taxon>Micromonosporaceae</taxon>
        <taxon>Micromonospora</taxon>
    </lineage>
</organism>
<dbReference type="InterPro" id="IPR018528">
    <property type="entry name" value="Preph_deHydtase_CS"/>
</dbReference>
<dbReference type="SUPFAM" id="SSF55021">
    <property type="entry name" value="ACT-like"/>
    <property type="match status" value="1"/>
</dbReference>
<dbReference type="Gene3D" id="3.30.70.260">
    <property type="match status" value="1"/>
</dbReference>